<dbReference type="AlphaFoldDB" id="A0AA41K9E8"/>
<comment type="subcellular location">
    <subcellularLocation>
        <location evidence="1">Cytoplasm</location>
    </subcellularLocation>
</comment>
<dbReference type="GO" id="GO:0016301">
    <property type="term" value="F:kinase activity"/>
    <property type="evidence" value="ECO:0007669"/>
    <property type="project" value="UniProtKB-KW"/>
</dbReference>
<name>A0AA41K9E8_9FIRM</name>
<evidence type="ECO:0000256" key="6">
    <source>
        <dbReference type="ARBA" id="ARBA00022683"/>
    </source>
</evidence>
<dbReference type="InterPro" id="IPR004720">
    <property type="entry name" value="PTS_IIB_sorbose-sp"/>
</dbReference>
<keyword evidence="7" id="KW-0418">Kinase</keyword>
<evidence type="ECO:0000256" key="5">
    <source>
        <dbReference type="ARBA" id="ARBA00022679"/>
    </source>
</evidence>
<keyword evidence="6" id="KW-0598">Phosphotransferase system</keyword>
<dbReference type="Gene3D" id="3.40.35.10">
    <property type="entry name" value="Phosphotransferase system, sorbose subfamily IIB component"/>
    <property type="match status" value="1"/>
</dbReference>
<dbReference type="Pfam" id="PF03830">
    <property type="entry name" value="PTSIIB_sorb"/>
    <property type="match status" value="1"/>
</dbReference>
<protein>
    <recommendedName>
        <fullName evidence="8">PTS EIIB type-4 domain-containing protein</fullName>
    </recommendedName>
</protein>
<evidence type="ECO:0000259" key="8">
    <source>
        <dbReference type="PROSITE" id="PS51101"/>
    </source>
</evidence>
<proteinExistence type="predicted"/>
<dbReference type="GO" id="GO:0005737">
    <property type="term" value="C:cytoplasm"/>
    <property type="evidence" value="ECO:0007669"/>
    <property type="project" value="UniProtKB-SubCell"/>
</dbReference>
<dbReference type="RefSeq" id="WP_215630318.1">
    <property type="nucleotide sequence ID" value="NZ_WQPS01000065.1"/>
</dbReference>
<evidence type="ECO:0000313" key="10">
    <source>
        <dbReference type="Proteomes" id="UP000708338"/>
    </source>
</evidence>
<keyword evidence="3" id="KW-0963">Cytoplasm</keyword>
<evidence type="ECO:0000256" key="2">
    <source>
        <dbReference type="ARBA" id="ARBA00022448"/>
    </source>
</evidence>
<evidence type="ECO:0000256" key="4">
    <source>
        <dbReference type="ARBA" id="ARBA00022597"/>
    </source>
</evidence>
<gene>
    <name evidence="9" type="ORF">GPL26_24230</name>
</gene>
<reference evidence="9" key="1">
    <citation type="journal article" date="2021" name="Gut Microbes">
        <title>A synthetic consortium of 100 gut commensals modulates the composition and function in a colon model of the microbiome of elderly subjects.</title>
        <authorList>
            <person name="Perez M."/>
            <person name="Ntemiri A."/>
            <person name="Tan H."/>
            <person name="Harris H.M.B."/>
            <person name="Roager H.M."/>
            <person name="Ribiere C."/>
            <person name="O'Toole P.W."/>
        </authorList>
    </citation>
    <scope>NUCLEOTIDE SEQUENCE</scope>
    <source>
        <strain evidence="9">MCC335</strain>
    </source>
</reference>
<evidence type="ECO:0000256" key="1">
    <source>
        <dbReference type="ARBA" id="ARBA00004496"/>
    </source>
</evidence>
<evidence type="ECO:0000313" key="9">
    <source>
        <dbReference type="EMBL" id="MBT9812709.1"/>
    </source>
</evidence>
<dbReference type="GO" id="GO:0008982">
    <property type="term" value="F:protein-N(PI)-phosphohistidine-sugar phosphotransferase activity"/>
    <property type="evidence" value="ECO:0007669"/>
    <property type="project" value="InterPro"/>
</dbReference>
<evidence type="ECO:0000256" key="3">
    <source>
        <dbReference type="ARBA" id="ARBA00022490"/>
    </source>
</evidence>
<accession>A0AA41K9E8</accession>
<comment type="caution">
    <text evidence="9">The sequence shown here is derived from an EMBL/GenBank/DDBJ whole genome shotgun (WGS) entry which is preliminary data.</text>
</comment>
<dbReference type="Proteomes" id="UP000708338">
    <property type="component" value="Unassembled WGS sequence"/>
</dbReference>
<dbReference type="GO" id="GO:0009401">
    <property type="term" value="P:phosphoenolpyruvate-dependent sugar phosphotransferase system"/>
    <property type="evidence" value="ECO:0007669"/>
    <property type="project" value="UniProtKB-KW"/>
</dbReference>
<dbReference type="SUPFAM" id="SSF52728">
    <property type="entry name" value="PTS IIb component"/>
    <property type="match status" value="1"/>
</dbReference>
<organism evidence="9 10">
    <name type="scientific">Enterocloster citroniae</name>
    <dbReference type="NCBI Taxonomy" id="358743"/>
    <lineage>
        <taxon>Bacteria</taxon>
        <taxon>Bacillati</taxon>
        <taxon>Bacillota</taxon>
        <taxon>Clostridia</taxon>
        <taxon>Lachnospirales</taxon>
        <taxon>Lachnospiraceae</taxon>
        <taxon>Enterocloster</taxon>
    </lineage>
</organism>
<keyword evidence="2" id="KW-0813">Transport</keyword>
<dbReference type="InterPro" id="IPR036667">
    <property type="entry name" value="PTS_IIB_sorbose-sp_sf"/>
</dbReference>
<dbReference type="EMBL" id="WQPS01000065">
    <property type="protein sequence ID" value="MBT9812709.1"/>
    <property type="molecule type" value="Genomic_DNA"/>
</dbReference>
<keyword evidence="4" id="KW-0762">Sugar transport</keyword>
<sequence length="168" mass="19094">MITYYRVDERVIHGQTLNVITRQVPCDGILVVDDEIAGDPDFCTIFKGMTNYKVLIFTLDVAMRKLSEAEQSQKKYFVIFKRPTTLAEMIRRGYSIKLPSIMIGPQSYRADTTSFFPTMCLTPDEIKAMDEIAATGTKIMMQSILNQVPISWQDVKNGKKPKQKASLD</sequence>
<feature type="domain" description="PTS EIIB type-4" evidence="8">
    <location>
        <begin position="1"/>
        <end position="163"/>
    </location>
</feature>
<dbReference type="PROSITE" id="PS51101">
    <property type="entry name" value="PTS_EIIB_TYPE_4"/>
    <property type="match status" value="1"/>
</dbReference>
<keyword evidence="5" id="KW-0808">Transferase</keyword>
<evidence type="ECO:0000256" key="7">
    <source>
        <dbReference type="ARBA" id="ARBA00022777"/>
    </source>
</evidence>